<reference evidence="1" key="1">
    <citation type="submission" date="2020-12" db="EMBL/GenBank/DDBJ databases">
        <authorList>
            <person name="Iha C."/>
        </authorList>
    </citation>
    <scope>NUCLEOTIDE SEQUENCE</scope>
</reference>
<evidence type="ECO:0000313" key="1">
    <source>
        <dbReference type="EMBL" id="CAD7696158.1"/>
    </source>
</evidence>
<gene>
    <name evidence="1" type="ORF">OSTQU699_LOCUS1519</name>
</gene>
<sequence length="106" mass="11143">MVWIAGQTASDKNNTVIGTTLDEQVDVAADNVKKALEAVGASVDNLVHVQYFIAQYDPDTDFPAVLKAGRSLASSRGGSPAAELIGVQSLGLREYRIEISGVAVLP</sequence>
<proteinExistence type="predicted"/>
<keyword evidence="2" id="KW-1185">Reference proteome</keyword>
<dbReference type="Gene3D" id="3.30.1330.40">
    <property type="entry name" value="RutC-like"/>
    <property type="match status" value="1"/>
</dbReference>
<protein>
    <recommendedName>
        <fullName evidence="3">RidA family protein</fullName>
    </recommendedName>
</protein>
<dbReference type="OrthoDB" id="309640at2759"/>
<dbReference type="EMBL" id="CAJHUC010000437">
    <property type="protein sequence ID" value="CAD7696158.1"/>
    <property type="molecule type" value="Genomic_DNA"/>
</dbReference>
<dbReference type="SUPFAM" id="SSF55298">
    <property type="entry name" value="YjgF-like"/>
    <property type="match status" value="1"/>
</dbReference>
<dbReference type="InterPro" id="IPR035959">
    <property type="entry name" value="RutC-like_sf"/>
</dbReference>
<dbReference type="AlphaFoldDB" id="A0A8S1IMR0"/>
<dbReference type="Proteomes" id="UP000708148">
    <property type="component" value="Unassembled WGS sequence"/>
</dbReference>
<evidence type="ECO:0008006" key="3">
    <source>
        <dbReference type="Google" id="ProtNLM"/>
    </source>
</evidence>
<dbReference type="InterPro" id="IPR006175">
    <property type="entry name" value="YjgF/YER057c/UK114"/>
</dbReference>
<organism evidence="1 2">
    <name type="scientific">Ostreobium quekettii</name>
    <dbReference type="NCBI Taxonomy" id="121088"/>
    <lineage>
        <taxon>Eukaryota</taxon>
        <taxon>Viridiplantae</taxon>
        <taxon>Chlorophyta</taxon>
        <taxon>core chlorophytes</taxon>
        <taxon>Ulvophyceae</taxon>
        <taxon>TCBD clade</taxon>
        <taxon>Bryopsidales</taxon>
        <taxon>Ostreobineae</taxon>
        <taxon>Ostreobiaceae</taxon>
        <taxon>Ostreobium</taxon>
    </lineage>
</organism>
<name>A0A8S1IMR0_9CHLO</name>
<accession>A0A8S1IMR0</accession>
<dbReference type="Pfam" id="PF01042">
    <property type="entry name" value="Ribonuc_L-PSP"/>
    <property type="match status" value="1"/>
</dbReference>
<comment type="caution">
    <text evidence="1">The sequence shown here is derived from an EMBL/GenBank/DDBJ whole genome shotgun (WGS) entry which is preliminary data.</text>
</comment>
<evidence type="ECO:0000313" key="2">
    <source>
        <dbReference type="Proteomes" id="UP000708148"/>
    </source>
</evidence>